<dbReference type="Proteomes" id="UP000735302">
    <property type="component" value="Unassembled WGS sequence"/>
</dbReference>
<organism evidence="2 3">
    <name type="scientific">Plakobranchus ocellatus</name>
    <dbReference type="NCBI Taxonomy" id="259542"/>
    <lineage>
        <taxon>Eukaryota</taxon>
        <taxon>Metazoa</taxon>
        <taxon>Spiralia</taxon>
        <taxon>Lophotrochozoa</taxon>
        <taxon>Mollusca</taxon>
        <taxon>Gastropoda</taxon>
        <taxon>Heterobranchia</taxon>
        <taxon>Euthyneura</taxon>
        <taxon>Panpulmonata</taxon>
        <taxon>Sacoglossa</taxon>
        <taxon>Placobranchoidea</taxon>
        <taxon>Plakobranchidae</taxon>
        <taxon>Plakobranchus</taxon>
    </lineage>
</organism>
<name>A0AAV4DYV7_9GAST</name>
<dbReference type="AlphaFoldDB" id="A0AAV4DYV7"/>
<evidence type="ECO:0000313" key="3">
    <source>
        <dbReference type="Proteomes" id="UP000735302"/>
    </source>
</evidence>
<gene>
    <name evidence="2" type="ORF">PoB_007575000</name>
</gene>
<accession>A0AAV4DYV7</accession>
<dbReference type="EMBL" id="BLXT01008461">
    <property type="protein sequence ID" value="GFO49245.1"/>
    <property type="molecule type" value="Genomic_DNA"/>
</dbReference>
<comment type="caution">
    <text evidence="2">The sequence shown here is derived from an EMBL/GenBank/DDBJ whole genome shotgun (WGS) entry which is preliminary data.</text>
</comment>
<protein>
    <submittedName>
        <fullName evidence="2">Uncharacterized protein</fullName>
    </submittedName>
</protein>
<reference evidence="2 3" key="1">
    <citation type="journal article" date="2021" name="Elife">
        <title>Chloroplast acquisition without the gene transfer in kleptoplastic sea slugs, Plakobranchus ocellatus.</title>
        <authorList>
            <person name="Maeda T."/>
            <person name="Takahashi S."/>
            <person name="Yoshida T."/>
            <person name="Shimamura S."/>
            <person name="Takaki Y."/>
            <person name="Nagai Y."/>
            <person name="Toyoda A."/>
            <person name="Suzuki Y."/>
            <person name="Arimoto A."/>
            <person name="Ishii H."/>
            <person name="Satoh N."/>
            <person name="Nishiyama T."/>
            <person name="Hasebe M."/>
            <person name="Maruyama T."/>
            <person name="Minagawa J."/>
            <person name="Obokata J."/>
            <person name="Shigenobu S."/>
        </authorList>
    </citation>
    <scope>NUCLEOTIDE SEQUENCE [LARGE SCALE GENOMIC DNA]</scope>
</reference>
<proteinExistence type="predicted"/>
<sequence length="91" mass="9600">MDPEGSASQPLNSKSHTIADNRISSSRSSSSNSSNRGSCRAVADCSPTALLSFRPPCDLAVFDTKNIAAMLWPVAVSEEEFAKVSHGSKLS</sequence>
<evidence type="ECO:0000256" key="1">
    <source>
        <dbReference type="SAM" id="MobiDB-lite"/>
    </source>
</evidence>
<evidence type="ECO:0000313" key="2">
    <source>
        <dbReference type="EMBL" id="GFO49245.1"/>
    </source>
</evidence>
<feature type="compositionally biased region" description="Polar residues" evidence="1">
    <location>
        <begin position="1"/>
        <end position="18"/>
    </location>
</feature>
<keyword evidence="3" id="KW-1185">Reference proteome</keyword>
<feature type="region of interest" description="Disordered" evidence="1">
    <location>
        <begin position="1"/>
        <end position="40"/>
    </location>
</feature>
<feature type="compositionally biased region" description="Low complexity" evidence="1">
    <location>
        <begin position="21"/>
        <end position="38"/>
    </location>
</feature>